<dbReference type="SUPFAM" id="SSF53850">
    <property type="entry name" value="Periplasmic binding protein-like II"/>
    <property type="match status" value="1"/>
</dbReference>
<comment type="similarity">
    <text evidence="2">Belongs to the bacterial solute-binding protein 5 family.</text>
</comment>
<gene>
    <name evidence="5" type="ORF">ACFFP0_09040</name>
</gene>
<dbReference type="PROSITE" id="PS51318">
    <property type="entry name" value="TAT"/>
    <property type="match status" value="1"/>
</dbReference>
<dbReference type="RefSeq" id="WP_377259290.1">
    <property type="nucleotide sequence ID" value="NZ_JBHMAA010000011.1"/>
</dbReference>
<evidence type="ECO:0000313" key="6">
    <source>
        <dbReference type="Proteomes" id="UP001589692"/>
    </source>
</evidence>
<name>A0ABV6AEE9_9HYPH</name>
<keyword evidence="6" id="KW-1185">Reference proteome</keyword>
<reference evidence="5 6" key="1">
    <citation type="submission" date="2024-09" db="EMBL/GenBank/DDBJ databases">
        <authorList>
            <person name="Sun Q."/>
            <person name="Mori K."/>
        </authorList>
    </citation>
    <scope>NUCLEOTIDE SEQUENCE [LARGE SCALE GENOMIC DNA]</scope>
    <source>
        <strain evidence="5 6">TBRC 4938</strain>
    </source>
</reference>
<dbReference type="PIRSF" id="PIRSF002741">
    <property type="entry name" value="MppA"/>
    <property type="match status" value="1"/>
</dbReference>
<comment type="subcellular location">
    <subcellularLocation>
        <location evidence="1">Periplasm</location>
    </subcellularLocation>
</comment>
<dbReference type="CDD" id="cd08517">
    <property type="entry name" value="PBP2_NikA_DppA_OppA_like_13"/>
    <property type="match status" value="1"/>
</dbReference>
<dbReference type="PANTHER" id="PTHR30290:SF38">
    <property type="entry name" value="D,D-DIPEPTIDE-BINDING PERIPLASMIC PROTEIN DDPA-RELATED"/>
    <property type="match status" value="1"/>
</dbReference>
<dbReference type="Pfam" id="PF00496">
    <property type="entry name" value="SBP_bac_5"/>
    <property type="match status" value="1"/>
</dbReference>
<feature type="domain" description="Solute-binding protein family 5" evidence="4">
    <location>
        <begin position="86"/>
        <end position="450"/>
    </location>
</feature>
<organism evidence="5 6">
    <name type="scientific">Rhizobium puerariae</name>
    <dbReference type="NCBI Taxonomy" id="1585791"/>
    <lineage>
        <taxon>Bacteria</taxon>
        <taxon>Pseudomonadati</taxon>
        <taxon>Pseudomonadota</taxon>
        <taxon>Alphaproteobacteria</taxon>
        <taxon>Hyphomicrobiales</taxon>
        <taxon>Rhizobiaceae</taxon>
        <taxon>Rhizobium/Agrobacterium group</taxon>
        <taxon>Rhizobium</taxon>
    </lineage>
</organism>
<accession>A0ABV6AEE9</accession>
<evidence type="ECO:0000256" key="1">
    <source>
        <dbReference type="ARBA" id="ARBA00004418"/>
    </source>
</evidence>
<dbReference type="PANTHER" id="PTHR30290">
    <property type="entry name" value="PERIPLASMIC BINDING COMPONENT OF ABC TRANSPORTER"/>
    <property type="match status" value="1"/>
</dbReference>
<evidence type="ECO:0000259" key="4">
    <source>
        <dbReference type="Pfam" id="PF00496"/>
    </source>
</evidence>
<proteinExistence type="inferred from homology"/>
<dbReference type="Gene3D" id="3.40.190.10">
    <property type="entry name" value="Periplasmic binding protein-like II"/>
    <property type="match status" value="1"/>
</dbReference>
<evidence type="ECO:0000256" key="3">
    <source>
        <dbReference type="ARBA" id="ARBA00022729"/>
    </source>
</evidence>
<dbReference type="Gene3D" id="3.10.105.10">
    <property type="entry name" value="Dipeptide-binding Protein, Domain 3"/>
    <property type="match status" value="1"/>
</dbReference>
<dbReference type="InterPro" id="IPR006311">
    <property type="entry name" value="TAT_signal"/>
</dbReference>
<dbReference type="Proteomes" id="UP001589692">
    <property type="component" value="Unassembled WGS sequence"/>
</dbReference>
<evidence type="ECO:0000256" key="2">
    <source>
        <dbReference type="ARBA" id="ARBA00005695"/>
    </source>
</evidence>
<protein>
    <submittedName>
        <fullName evidence="5">ABC transporter substrate-binding protein</fullName>
    </submittedName>
</protein>
<dbReference type="InterPro" id="IPR030678">
    <property type="entry name" value="Peptide/Ni-bd"/>
</dbReference>
<dbReference type="InterPro" id="IPR039424">
    <property type="entry name" value="SBP_5"/>
</dbReference>
<evidence type="ECO:0000313" key="5">
    <source>
        <dbReference type="EMBL" id="MFB9948989.1"/>
    </source>
</evidence>
<dbReference type="InterPro" id="IPR000914">
    <property type="entry name" value="SBP_5_dom"/>
</dbReference>
<keyword evidence="3" id="KW-0732">Signal</keyword>
<sequence>MPSMSRRVLIKGTSLLLAATALSSSVFNRRVALAGETAISPQRGGTLIFLLAVQPPQLVPFSPDGSRSIGPKVVEGLLRYDFDLAPKPALATAWEISDDGLIYTFRLQEGVRWHDGKSFSAEDAAFSIQLLKQIHPRGRATFANVETIDTPDDHTLILRLSKPAPYLLNALVASESPIVPKHIYAGTDASINPVNNAPIGTGPFRFVELVHGSHLILERNPDYWDEGKPYLDRVIFRFISDPGARATAIETGEVDIASGTLIPLSDVERIKGLDHIIVDPRGSIFDAGVKRIEFNLDNEYFKDIRVRQAVAHAIDKTVVRDVVWYGFGEIVTGPISPDLAPFRAAGLPTYDFNPAKAEALLDEAGYPRDKNGLRFRVVHDFRPATEGDKRTADYVKQALAKVGIEVTVRTQDFASYVKRVYTDRDFAFTTNSMTNTFDPTVGVQRLYWSKNFKPGVPFSNGAHYANPEVDSLLEASAVEVDTTRRRQFWTDIQIKVINDLPDLNLLSDFQFTFLNKRVVDAITDAAGISGDFASTWLKQ</sequence>
<dbReference type="EMBL" id="JBHMAA010000011">
    <property type="protein sequence ID" value="MFB9948989.1"/>
    <property type="molecule type" value="Genomic_DNA"/>
</dbReference>
<comment type="caution">
    <text evidence="5">The sequence shown here is derived from an EMBL/GenBank/DDBJ whole genome shotgun (WGS) entry which is preliminary data.</text>
</comment>